<dbReference type="Pfam" id="PF13229">
    <property type="entry name" value="Beta_helix"/>
    <property type="match status" value="1"/>
</dbReference>
<dbReference type="InterPro" id="IPR012334">
    <property type="entry name" value="Pectin_lyas_fold"/>
</dbReference>
<accession>A0A917DYG2</accession>
<evidence type="ECO:0000313" key="3">
    <source>
        <dbReference type="EMBL" id="GGD79537.1"/>
    </source>
</evidence>
<dbReference type="SUPFAM" id="SSF51126">
    <property type="entry name" value="Pectin lyase-like"/>
    <property type="match status" value="1"/>
</dbReference>
<dbReference type="PROSITE" id="PS51257">
    <property type="entry name" value="PROKAR_LIPOPROTEIN"/>
    <property type="match status" value="1"/>
</dbReference>
<keyword evidence="1" id="KW-0732">Signal</keyword>
<dbReference type="AlphaFoldDB" id="A0A917DYG2"/>
<evidence type="ECO:0000259" key="2">
    <source>
        <dbReference type="Pfam" id="PF13229"/>
    </source>
</evidence>
<feature type="chain" id="PRO_5036995638" description="Right handed beta helix domain-containing protein" evidence="1">
    <location>
        <begin position="18"/>
        <end position="418"/>
    </location>
</feature>
<dbReference type="InterPro" id="IPR011050">
    <property type="entry name" value="Pectin_lyase_fold/virulence"/>
</dbReference>
<reference evidence="3" key="2">
    <citation type="submission" date="2020-09" db="EMBL/GenBank/DDBJ databases">
        <authorList>
            <person name="Sun Q."/>
            <person name="Zhou Y."/>
        </authorList>
    </citation>
    <scope>NUCLEOTIDE SEQUENCE</scope>
    <source>
        <strain evidence="3">CGMCC 1.15958</strain>
    </source>
</reference>
<evidence type="ECO:0000313" key="4">
    <source>
        <dbReference type="Proteomes" id="UP000609064"/>
    </source>
</evidence>
<gene>
    <name evidence="3" type="ORF">GCM10011514_49390</name>
</gene>
<feature type="domain" description="Right handed beta helix" evidence="2">
    <location>
        <begin position="171"/>
        <end position="318"/>
    </location>
</feature>
<sequence length="418" mass="45073">MKNVLLLSIFAVIFVVACTKNDTSDVTPVVKPDELSVSGEVSGTWKKSSIITVKGDIIIPTGKTLTIEEGVSIVMDTTSKPELIVNGNLYAIGTTANPIKFSVPEGAKLVKNKFGQLWGGILAAKTCTELVLDNVILEYGGAVTTEASTSVKLGLYKAVSGEFDPALWFSNTAGKLVVRNSTIRNWRDDATYIEGGSVIFANNTFYTTGLSGGEGINIKSGVIADVAFNLIYSTNTNALKLSSTGGRTPQAYVVAYNNTILNTGWRRPTVKGGSIWLEQSVQADLYNNLMANCRFGIKRDVKLPEDKRSIVSNNYYYGFSQDAVTQFQPSTEILAGKNDVIGTKADENDPKFVNYPTNTDKMNSDFNTAWDFHLSAGSPALGKGITTFTRNFKDGITINGIVYKSPEPATYAGAFGTK</sequence>
<proteinExistence type="predicted"/>
<comment type="caution">
    <text evidence="3">The sequence shown here is derived from an EMBL/GenBank/DDBJ whole genome shotgun (WGS) entry which is preliminary data.</text>
</comment>
<name>A0A917DYG2_9BACT</name>
<dbReference type="EMBL" id="BMKK01000015">
    <property type="protein sequence ID" value="GGD79537.1"/>
    <property type="molecule type" value="Genomic_DNA"/>
</dbReference>
<protein>
    <recommendedName>
        <fullName evidence="2">Right handed beta helix domain-containing protein</fullName>
    </recommendedName>
</protein>
<evidence type="ECO:0000256" key="1">
    <source>
        <dbReference type="SAM" id="SignalP"/>
    </source>
</evidence>
<dbReference type="RefSeq" id="WP_188770559.1">
    <property type="nucleotide sequence ID" value="NZ_BMKK01000015.1"/>
</dbReference>
<dbReference type="Proteomes" id="UP000609064">
    <property type="component" value="Unassembled WGS sequence"/>
</dbReference>
<dbReference type="Gene3D" id="2.160.20.10">
    <property type="entry name" value="Single-stranded right-handed beta-helix, Pectin lyase-like"/>
    <property type="match status" value="1"/>
</dbReference>
<feature type="signal peptide" evidence="1">
    <location>
        <begin position="1"/>
        <end position="17"/>
    </location>
</feature>
<keyword evidence="4" id="KW-1185">Reference proteome</keyword>
<reference evidence="3" key="1">
    <citation type="journal article" date="2014" name="Int. J. Syst. Evol. Microbiol.">
        <title>Complete genome sequence of Corynebacterium casei LMG S-19264T (=DSM 44701T), isolated from a smear-ripened cheese.</title>
        <authorList>
            <consortium name="US DOE Joint Genome Institute (JGI-PGF)"/>
            <person name="Walter F."/>
            <person name="Albersmeier A."/>
            <person name="Kalinowski J."/>
            <person name="Ruckert C."/>
        </authorList>
    </citation>
    <scope>NUCLEOTIDE SEQUENCE</scope>
    <source>
        <strain evidence="3">CGMCC 1.15958</strain>
    </source>
</reference>
<dbReference type="InterPro" id="IPR039448">
    <property type="entry name" value="Beta_helix"/>
</dbReference>
<organism evidence="3 4">
    <name type="scientific">Emticicia aquatilis</name>
    <dbReference type="NCBI Taxonomy" id="1537369"/>
    <lineage>
        <taxon>Bacteria</taxon>
        <taxon>Pseudomonadati</taxon>
        <taxon>Bacteroidota</taxon>
        <taxon>Cytophagia</taxon>
        <taxon>Cytophagales</taxon>
        <taxon>Leadbetterellaceae</taxon>
        <taxon>Emticicia</taxon>
    </lineage>
</organism>